<dbReference type="PANTHER" id="PTHR37299:SF1">
    <property type="entry name" value="STAGE 0 SPORULATION PROTEIN A HOMOLOG"/>
    <property type="match status" value="1"/>
</dbReference>
<dbReference type="SMART" id="SM00448">
    <property type="entry name" value="REC"/>
    <property type="match status" value="1"/>
</dbReference>
<dbReference type="InterPro" id="IPR011006">
    <property type="entry name" value="CheY-like_superfamily"/>
</dbReference>
<dbReference type="SMART" id="SM00850">
    <property type="entry name" value="LytTR"/>
    <property type="match status" value="1"/>
</dbReference>
<feature type="domain" description="HTH LytTR-type" evidence="3">
    <location>
        <begin position="129"/>
        <end position="227"/>
    </location>
</feature>
<dbReference type="PROSITE" id="PS50930">
    <property type="entry name" value="HTH_LYTTR"/>
    <property type="match status" value="1"/>
</dbReference>
<proteinExistence type="predicted"/>
<accession>A0A6I6JSN1</accession>
<keyword evidence="5" id="KW-1185">Reference proteome</keyword>
<dbReference type="InterPro" id="IPR007492">
    <property type="entry name" value="LytTR_DNA-bd_dom"/>
</dbReference>
<dbReference type="PROSITE" id="PS50110">
    <property type="entry name" value="RESPONSE_REGULATORY"/>
    <property type="match status" value="1"/>
</dbReference>
<name>A0A6I6JSN1_9BACT</name>
<dbReference type="EMBL" id="CP046401">
    <property type="protein sequence ID" value="QGY43162.1"/>
    <property type="molecule type" value="Genomic_DNA"/>
</dbReference>
<dbReference type="Gene3D" id="2.40.50.1020">
    <property type="entry name" value="LytTr DNA-binding domain"/>
    <property type="match status" value="1"/>
</dbReference>
<dbReference type="RefSeq" id="WP_158864022.1">
    <property type="nucleotide sequence ID" value="NZ_CP046401.1"/>
</dbReference>
<dbReference type="InterPro" id="IPR046947">
    <property type="entry name" value="LytR-like"/>
</dbReference>
<sequence length="230" mass="27194">MIIDCIIIEDEPLAINKMEGYINRISYLNLTGKFRSAIDAIGFIQENKPHLIFLDIQMEHMTGIQLLETLSQKPKVIITTAYQEYAIKGYDLQVSDYLLKPIQFERFVQACEKSYHEIENTGTKEQDFIFVKTEYRLEKINMSSILYIEGMRDYRHIITKDKKIMTLQTFKDIEKALPANQFMRVHNSFIVSVDKIESIEKNRIHIKNKLIPISDSKREEFYKRIKNKMI</sequence>
<reference evidence="4 5" key="1">
    <citation type="submission" date="2019-11" db="EMBL/GenBank/DDBJ databases">
        <authorList>
            <person name="Zheng R.K."/>
            <person name="Sun C.M."/>
        </authorList>
    </citation>
    <scope>NUCLEOTIDE SEQUENCE [LARGE SCALE GENOMIC DNA]</scope>
    <source>
        <strain evidence="4 5">WC007</strain>
    </source>
</reference>
<organism evidence="4 5">
    <name type="scientific">Maribellus comscasis</name>
    <dbReference type="NCBI Taxonomy" id="2681766"/>
    <lineage>
        <taxon>Bacteria</taxon>
        <taxon>Pseudomonadati</taxon>
        <taxon>Bacteroidota</taxon>
        <taxon>Bacteroidia</taxon>
        <taxon>Marinilabiliales</taxon>
        <taxon>Prolixibacteraceae</taxon>
        <taxon>Maribellus</taxon>
    </lineage>
</organism>
<evidence type="ECO:0000313" key="5">
    <source>
        <dbReference type="Proteomes" id="UP000428260"/>
    </source>
</evidence>
<evidence type="ECO:0000259" key="2">
    <source>
        <dbReference type="PROSITE" id="PS50110"/>
    </source>
</evidence>
<feature type="domain" description="Response regulatory" evidence="2">
    <location>
        <begin position="4"/>
        <end position="115"/>
    </location>
</feature>
<evidence type="ECO:0000259" key="3">
    <source>
        <dbReference type="PROSITE" id="PS50930"/>
    </source>
</evidence>
<keyword evidence="1" id="KW-0597">Phosphoprotein</keyword>
<evidence type="ECO:0000313" key="4">
    <source>
        <dbReference type="EMBL" id="QGY43162.1"/>
    </source>
</evidence>
<dbReference type="Pfam" id="PF04397">
    <property type="entry name" value="LytTR"/>
    <property type="match status" value="1"/>
</dbReference>
<gene>
    <name evidence="4" type="ORF">GM418_05665</name>
</gene>
<dbReference type="GO" id="GO:0000156">
    <property type="term" value="F:phosphorelay response regulator activity"/>
    <property type="evidence" value="ECO:0007669"/>
    <property type="project" value="InterPro"/>
</dbReference>
<dbReference type="Gene3D" id="3.40.50.2300">
    <property type="match status" value="1"/>
</dbReference>
<feature type="modified residue" description="4-aspartylphosphate" evidence="1">
    <location>
        <position position="55"/>
    </location>
</feature>
<evidence type="ECO:0000256" key="1">
    <source>
        <dbReference type="PROSITE-ProRule" id="PRU00169"/>
    </source>
</evidence>
<dbReference type="Proteomes" id="UP000428260">
    <property type="component" value="Chromosome"/>
</dbReference>
<dbReference type="InterPro" id="IPR001789">
    <property type="entry name" value="Sig_transdc_resp-reg_receiver"/>
</dbReference>
<dbReference type="SUPFAM" id="SSF52172">
    <property type="entry name" value="CheY-like"/>
    <property type="match status" value="1"/>
</dbReference>
<dbReference type="KEGG" id="mcos:GM418_05665"/>
<dbReference type="Pfam" id="PF00072">
    <property type="entry name" value="Response_reg"/>
    <property type="match status" value="1"/>
</dbReference>
<protein>
    <submittedName>
        <fullName evidence="4">Response regulator</fullName>
    </submittedName>
</protein>
<dbReference type="PANTHER" id="PTHR37299">
    <property type="entry name" value="TRANSCRIPTIONAL REGULATOR-RELATED"/>
    <property type="match status" value="1"/>
</dbReference>
<dbReference type="AlphaFoldDB" id="A0A6I6JSN1"/>
<dbReference type="GO" id="GO:0003677">
    <property type="term" value="F:DNA binding"/>
    <property type="evidence" value="ECO:0007669"/>
    <property type="project" value="InterPro"/>
</dbReference>